<evidence type="ECO:0000256" key="1">
    <source>
        <dbReference type="ARBA" id="ARBA00006924"/>
    </source>
</evidence>
<feature type="region of interest" description="Disordered" evidence="5">
    <location>
        <begin position="505"/>
        <end position="527"/>
    </location>
</feature>
<keyword evidence="4" id="KW-0479">Metal-binding</keyword>
<comment type="similarity">
    <text evidence="1">Belongs to the sirtuin family. Class I subfamily.</text>
</comment>
<evidence type="ECO:0000259" key="6">
    <source>
        <dbReference type="PROSITE" id="PS50305"/>
    </source>
</evidence>
<dbReference type="EMBL" id="QEAM01000040">
    <property type="protein sequence ID" value="TPX49077.1"/>
    <property type="molecule type" value="Genomic_DNA"/>
</dbReference>
<comment type="caution">
    <text evidence="8">The sequence shown here is derived from an EMBL/GenBank/DDBJ whole genome shotgun (WGS) entry which is preliminary data.</text>
</comment>
<keyword evidence="2" id="KW-0808">Transferase</keyword>
<feature type="binding site" evidence="4">
    <location>
        <position position="220"/>
    </location>
    <ligand>
        <name>Zn(2+)</name>
        <dbReference type="ChEBI" id="CHEBI:29105"/>
    </ligand>
</feature>
<gene>
    <name evidence="8" type="ORF">SeLEV6574_g01677</name>
    <name evidence="7" type="ORF">SeMB42_g07582</name>
</gene>
<keyword evidence="3" id="KW-0520">NAD</keyword>
<organism evidence="8 10">
    <name type="scientific">Synchytrium endobioticum</name>
    <dbReference type="NCBI Taxonomy" id="286115"/>
    <lineage>
        <taxon>Eukaryota</taxon>
        <taxon>Fungi</taxon>
        <taxon>Fungi incertae sedis</taxon>
        <taxon>Chytridiomycota</taxon>
        <taxon>Chytridiomycota incertae sedis</taxon>
        <taxon>Chytridiomycetes</taxon>
        <taxon>Synchytriales</taxon>
        <taxon>Synchytriaceae</taxon>
        <taxon>Synchytrium</taxon>
    </lineage>
</organism>
<keyword evidence="4" id="KW-0862">Zinc</keyword>
<dbReference type="GO" id="GO:0017136">
    <property type="term" value="F:histone deacetylase activity, NAD-dependent"/>
    <property type="evidence" value="ECO:0007669"/>
    <property type="project" value="TreeGrafter"/>
</dbReference>
<dbReference type="InterPro" id="IPR029035">
    <property type="entry name" value="DHS-like_NAD/FAD-binding_dom"/>
</dbReference>
<feature type="compositionally biased region" description="Polar residues" evidence="5">
    <location>
        <begin position="165"/>
        <end position="174"/>
    </location>
</feature>
<reference evidence="9 10" key="1">
    <citation type="journal article" date="2019" name="Sci. Rep.">
        <title>Comparative genomics of chytrid fungi reveal insights into the obligate biotrophic and pathogenic lifestyle of Synchytrium endobioticum.</title>
        <authorList>
            <person name="van de Vossenberg B.T.L.H."/>
            <person name="Warris S."/>
            <person name="Nguyen H.D.T."/>
            <person name="van Gent-Pelzer M.P.E."/>
            <person name="Joly D.L."/>
            <person name="van de Geest H.C."/>
            <person name="Bonants P.J.M."/>
            <person name="Smith D.S."/>
            <person name="Levesque C.A."/>
            <person name="van der Lee T.A.J."/>
        </authorList>
    </citation>
    <scope>NUCLEOTIDE SEQUENCE [LARGE SCALE GENOMIC DNA]</scope>
    <source>
        <strain evidence="8 10">LEV6574</strain>
        <strain evidence="7 9">MB42</strain>
    </source>
</reference>
<evidence type="ECO:0000256" key="4">
    <source>
        <dbReference type="PROSITE-ProRule" id="PRU00236"/>
    </source>
</evidence>
<dbReference type="Proteomes" id="UP000320475">
    <property type="component" value="Unassembled WGS sequence"/>
</dbReference>
<dbReference type="InterPro" id="IPR050134">
    <property type="entry name" value="NAD-dep_sirtuin_deacylases"/>
</dbReference>
<dbReference type="InterPro" id="IPR003000">
    <property type="entry name" value="Sirtuin"/>
</dbReference>
<feature type="binding site" evidence="4">
    <location>
        <position position="195"/>
    </location>
    <ligand>
        <name>Zn(2+)</name>
        <dbReference type="ChEBI" id="CHEBI:29105"/>
    </ligand>
</feature>
<feature type="domain" description="Deacetylase sirtuin-type" evidence="6">
    <location>
        <begin position="23"/>
        <end position="348"/>
    </location>
</feature>
<evidence type="ECO:0000313" key="9">
    <source>
        <dbReference type="Proteomes" id="UP000317494"/>
    </source>
</evidence>
<feature type="binding site" evidence="4">
    <location>
        <position position="223"/>
    </location>
    <ligand>
        <name>Zn(2+)</name>
        <dbReference type="ChEBI" id="CHEBI:29105"/>
    </ligand>
</feature>
<feature type="compositionally biased region" description="Basic and acidic residues" evidence="5">
    <location>
        <begin position="622"/>
        <end position="634"/>
    </location>
</feature>
<name>A0A507DCJ4_9FUNG</name>
<dbReference type="GO" id="GO:0070403">
    <property type="term" value="F:NAD+ binding"/>
    <property type="evidence" value="ECO:0007669"/>
    <property type="project" value="InterPro"/>
</dbReference>
<evidence type="ECO:0000256" key="2">
    <source>
        <dbReference type="ARBA" id="ARBA00022679"/>
    </source>
</evidence>
<dbReference type="Proteomes" id="UP000317494">
    <property type="component" value="Unassembled WGS sequence"/>
</dbReference>
<dbReference type="VEuPathDB" id="FungiDB:SeMB42_g07582"/>
<dbReference type="Pfam" id="PF02146">
    <property type="entry name" value="SIR2"/>
    <property type="match status" value="2"/>
</dbReference>
<evidence type="ECO:0000313" key="7">
    <source>
        <dbReference type="EMBL" id="TPX32758.1"/>
    </source>
</evidence>
<dbReference type="PANTHER" id="PTHR11085">
    <property type="entry name" value="NAD-DEPENDENT PROTEIN DEACYLASE SIRTUIN-5, MITOCHONDRIAL-RELATED"/>
    <property type="match status" value="1"/>
</dbReference>
<dbReference type="InterPro" id="IPR026591">
    <property type="entry name" value="Sirtuin_cat_small_dom_sf"/>
</dbReference>
<evidence type="ECO:0000313" key="8">
    <source>
        <dbReference type="EMBL" id="TPX49077.1"/>
    </source>
</evidence>
<dbReference type="EMBL" id="QEAN01000561">
    <property type="protein sequence ID" value="TPX32758.1"/>
    <property type="molecule type" value="Genomic_DNA"/>
</dbReference>
<dbReference type="InterPro" id="IPR026590">
    <property type="entry name" value="Ssirtuin_cat_dom"/>
</dbReference>
<feature type="binding site" evidence="4">
    <location>
        <position position="198"/>
    </location>
    <ligand>
        <name>Zn(2+)</name>
        <dbReference type="ChEBI" id="CHEBI:29105"/>
    </ligand>
</feature>
<dbReference type="SUPFAM" id="SSF52467">
    <property type="entry name" value="DHS-like NAD/FAD-binding domain"/>
    <property type="match status" value="1"/>
</dbReference>
<dbReference type="AlphaFoldDB" id="A0A507DCJ4"/>
<sequence length="634" mass="69203">MAIKVTIPEGTRKPIIPVPARSKSNVNPNLKNLTTIATAIRKSKRCVVVTGAGISVSGGIPDFRSADGLYNLVKSKYPNVVVKGKDMFDAHLFKDPATTQVFYTFMGELKDLISNAQVTATHHFIKHLHESNRLLRCYTQNIDGLEARLGMPSDLEYSKSRPSNRESNTPTSKRSCNITGARVVRLHGDLDSLICTLCKSKYAFSDQDVLKFKAGQAPACPKCIENDERRRAQGRRTISVGTLRPNIVLYNEHHNQGDVIADLTAQDLRKKPDLLIVMGTSLKVHGIKHLVKDIAKAVHAVPNRLVILVNRVELGKAEWDDIFDYHIEAHTDDAVRLIECLMEHMDGEAKRKESVKEASRANQPETGVCIPLSPTTRSKLLLGRSGSPAYDQENTAARVSATPSPIPVKSPISSARGLSILRRKPAGGPGVASAGLIGSRKTKPRAAGTIPQSTNEIISPPVIMNVISDKRASSNETSTARKPPDANRPVVRSFSRRISITSQHVSVATEHHSNIKEQEPESPPTSPMCIPSSPLKSPIMNRNCLVKQVDVTSSSDAATVLTCGDWLAVESGHLSDDTSDGGNYITVEDSPIKRNKNKSTLSPTKKQKVRKPMFTDFQDGSQEEKAAALDALRS</sequence>
<evidence type="ECO:0000256" key="3">
    <source>
        <dbReference type="ARBA" id="ARBA00023027"/>
    </source>
</evidence>
<evidence type="ECO:0000256" key="5">
    <source>
        <dbReference type="SAM" id="MobiDB-lite"/>
    </source>
</evidence>
<dbReference type="STRING" id="286115.A0A507DCJ4"/>
<keyword evidence="9" id="KW-1185">Reference proteome</keyword>
<dbReference type="PANTHER" id="PTHR11085:SF8">
    <property type="entry name" value="NAD-DEPENDENT HISTONE DEACETYLASE HST3"/>
    <property type="match status" value="1"/>
</dbReference>
<feature type="region of interest" description="Disordered" evidence="5">
    <location>
        <begin position="153"/>
        <end position="174"/>
    </location>
</feature>
<evidence type="ECO:0000313" key="10">
    <source>
        <dbReference type="Proteomes" id="UP000320475"/>
    </source>
</evidence>
<feature type="region of interest" description="Disordered" evidence="5">
    <location>
        <begin position="471"/>
        <end position="490"/>
    </location>
</feature>
<protein>
    <recommendedName>
        <fullName evidence="6">Deacetylase sirtuin-type domain-containing protein</fullName>
    </recommendedName>
</protein>
<dbReference type="PROSITE" id="PS50305">
    <property type="entry name" value="SIRTUIN"/>
    <property type="match status" value="1"/>
</dbReference>
<dbReference type="GO" id="GO:0005634">
    <property type="term" value="C:nucleus"/>
    <property type="evidence" value="ECO:0007669"/>
    <property type="project" value="TreeGrafter"/>
</dbReference>
<dbReference type="Gene3D" id="3.30.1600.10">
    <property type="entry name" value="SIR2/SIRT2 'Small Domain"/>
    <property type="match status" value="1"/>
</dbReference>
<dbReference type="GO" id="GO:0046872">
    <property type="term" value="F:metal ion binding"/>
    <property type="evidence" value="ECO:0007669"/>
    <property type="project" value="UniProtKB-KW"/>
</dbReference>
<feature type="compositionally biased region" description="Basic and acidic residues" evidence="5">
    <location>
        <begin position="509"/>
        <end position="519"/>
    </location>
</feature>
<accession>A0A507DCJ4</accession>
<feature type="active site" description="Proton acceptor" evidence="4">
    <location>
        <position position="187"/>
    </location>
</feature>
<dbReference type="OrthoDB" id="2919105at2759"/>
<proteinExistence type="inferred from homology"/>
<feature type="region of interest" description="Disordered" evidence="5">
    <location>
        <begin position="423"/>
        <end position="453"/>
    </location>
</feature>
<feature type="region of interest" description="Disordered" evidence="5">
    <location>
        <begin position="573"/>
        <end position="634"/>
    </location>
</feature>
<dbReference type="Gene3D" id="3.40.50.1220">
    <property type="entry name" value="TPP-binding domain"/>
    <property type="match status" value="1"/>
</dbReference>